<name>A0A239DCG4_9FIRM</name>
<dbReference type="InterPro" id="IPR008257">
    <property type="entry name" value="Pept_M19"/>
</dbReference>
<proteinExistence type="predicted"/>
<reference evidence="1 2" key="1">
    <citation type="submission" date="2017-06" db="EMBL/GenBank/DDBJ databases">
        <authorList>
            <person name="Kim H.J."/>
            <person name="Triplett B.A."/>
        </authorList>
    </citation>
    <scope>NUCLEOTIDE SEQUENCE [LARGE SCALE GENOMIC DNA]</scope>
    <source>
        <strain evidence="1 2">SCA</strain>
    </source>
</reference>
<dbReference type="Gene3D" id="3.20.20.140">
    <property type="entry name" value="Metal-dependent hydrolases"/>
    <property type="match status" value="1"/>
</dbReference>
<dbReference type="PANTHER" id="PTHR10443">
    <property type="entry name" value="MICROSOMAL DIPEPTIDASE"/>
    <property type="match status" value="1"/>
</dbReference>
<keyword evidence="2" id="KW-1185">Reference proteome</keyword>
<dbReference type="CDD" id="cd01301">
    <property type="entry name" value="rDP_like"/>
    <property type="match status" value="1"/>
</dbReference>
<dbReference type="Proteomes" id="UP000198304">
    <property type="component" value="Unassembled WGS sequence"/>
</dbReference>
<dbReference type="AlphaFoldDB" id="A0A239DCG4"/>
<dbReference type="GO" id="GO:0006508">
    <property type="term" value="P:proteolysis"/>
    <property type="evidence" value="ECO:0007669"/>
    <property type="project" value="InterPro"/>
</dbReference>
<organism evidence="1 2">
    <name type="scientific">Anaerovirgula multivorans</name>
    <dbReference type="NCBI Taxonomy" id="312168"/>
    <lineage>
        <taxon>Bacteria</taxon>
        <taxon>Bacillati</taxon>
        <taxon>Bacillota</taxon>
        <taxon>Clostridia</taxon>
        <taxon>Peptostreptococcales</taxon>
        <taxon>Natronincolaceae</taxon>
        <taxon>Anaerovirgula</taxon>
    </lineage>
</organism>
<gene>
    <name evidence="1" type="ORF">SAMN05446037_100789</name>
</gene>
<dbReference type="Pfam" id="PF01244">
    <property type="entry name" value="Peptidase_M19"/>
    <property type="match status" value="1"/>
</dbReference>
<dbReference type="OrthoDB" id="9804920at2"/>
<dbReference type="RefSeq" id="WP_089282598.1">
    <property type="nucleotide sequence ID" value="NZ_FZOJ01000007.1"/>
</dbReference>
<dbReference type="GO" id="GO:0070573">
    <property type="term" value="F:metallodipeptidase activity"/>
    <property type="evidence" value="ECO:0007669"/>
    <property type="project" value="InterPro"/>
</dbReference>
<dbReference type="PROSITE" id="PS51365">
    <property type="entry name" value="RENAL_DIPEPTIDASE_2"/>
    <property type="match status" value="1"/>
</dbReference>
<evidence type="ECO:0000313" key="1">
    <source>
        <dbReference type="EMBL" id="SNS29581.1"/>
    </source>
</evidence>
<dbReference type="InterPro" id="IPR032466">
    <property type="entry name" value="Metal_Hydrolase"/>
</dbReference>
<dbReference type="PANTHER" id="PTHR10443:SF12">
    <property type="entry name" value="DIPEPTIDASE"/>
    <property type="match status" value="1"/>
</dbReference>
<sequence>MIFDGHTDIWTDITNKYIVNNMKDVFRKNHFKKFNAGNVNGGIFVIWVDPPYDIDPAHRVTQVIECMQREIKYAQDILNVIKNHEDYFKIEDTRIKVLIGMEGLSHIDTNITLLQQYYELGVRHASLTWNEENKLATGVLGDKNRGLTSDGCLAVKEIERLGMLLDVSHLNNRSFWDVVDIVSKPIIASHSNTHALCAHDRNLNDLQLKSIADSGGLVGVNSFRTFVHRSRNKQNIDGLVEHIQYIANLIGIDHVAFGFDFCDYIDNTTLNSFYDSAEPSPGIDGLNEVSQVNDLITALRNAGFTKDEIEKITYKNYGRVMKAVLK</sequence>
<protein>
    <submittedName>
        <fullName evidence="1">Membrane dipeptidase</fullName>
    </submittedName>
</protein>
<accession>A0A239DCG4</accession>
<dbReference type="SUPFAM" id="SSF51556">
    <property type="entry name" value="Metallo-dependent hydrolases"/>
    <property type="match status" value="1"/>
</dbReference>
<evidence type="ECO:0000313" key="2">
    <source>
        <dbReference type="Proteomes" id="UP000198304"/>
    </source>
</evidence>
<dbReference type="EMBL" id="FZOJ01000007">
    <property type="protein sequence ID" value="SNS29581.1"/>
    <property type="molecule type" value="Genomic_DNA"/>
</dbReference>